<feature type="domain" description="Transferrin-binding protein B C-lobe/N-lobe beta-barrel" evidence="3">
    <location>
        <begin position="435"/>
        <end position="562"/>
    </location>
</feature>
<evidence type="ECO:0000313" key="6">
    <source>
        <dbReference type="Proteomes" id="UP000502831"/>
    </source>
</evidence>
<dbReference type="Gene3D" id="2.60.120.1440">
    <property type="match status" value="1"/>
</dbReference>
<evidence type="ECO:0000259" key="4">
    <source>
        <dbReference type="Pfam" id="PF04773"/>
    </source>
</evidence>
<dbReference type="Pfam" id="PF01298">
    <property type="entry name" value="TbpB_B_D"/>
    <property type="match status" value="1"/>
</dbReference>
<dbReference type="PANTHER" id="PTHR38731">
    <property type="entry name" value="LIPL45-RELATED LIPOPROTEIN-RELATED"/>
    <property type="match status" value="1"/>
</dbReference>
<feature type="compositionally biased region" description="Pro residues" evidence="1">
    <location>
        <begin position="220"/>
        <end position="236"/>
    </location>
</feature>
<dbReference type="InterPro" id="IPR001677">
    <property type="entry name" value="TbpB_B_D"/>
</dbReference>
<dbReference type="RefSeq" id="WP_167749868.1">
    <property type="nucleotide sequence ID" value="NZ_CP039734.2"/>
</dbReference>
<dbReference type="Pfam" id="PF04773">
    <property type="entry name" value="FecR"/>
    <property type="match status" value="1"/>
</dbReference>
<dbReference type="EMBL" id="CP039734">
    <property type="protein sequence ID" value="QIR76008.1"/>
    <property type="molecule type" value="Genomic_DNA"/>
</dbReference>
<dbReference type="Proteomes" id="UP000502831">
    <property type="component" value="Chromosome"/>
</dbReference>
<accession>A0A6G9VS71</accession>
<proteinExistence type="predicted"/>
<dbReference type="InterPro" id="IPR006860">
    <property type="entry name" value="FecR"/>
</dbReference>
<sequence>MSKCGRLGILMCLIISTPVWAAIGQVSLLKGEAIANRNQKIVSLTSGATFEEHDIITTRANSQIQLTFEDKTVITLGSESVLNIQEYLNDAEQPKAKFKFGQGTFKSITGQIGKKAPENFKLETSTATIGIRGTTVAGTAAAEGSQNTVELLACLDGEIVVSNNHGSVIISSGYFTLVSPNMPPPPPVVMTPQQIQQLYQGAINARPPLPEHEQNEAENTPPPPSPQQQIQPPSPTMPALAEQASQTNTSTNIAHAITNHVEEIFNNNGNNGNLTYPTFNPPLQAATHAAGIINLVGIATSTYTQDGMTRTSATDTLTLNLDTSDDSITTDSSILLDRGDVNYPVSLAKVKDSNTMTYKNKDEFSIKNFDSQAGWMQTENTYTNDYVSWGYWAMKINNDSKLLSSTNYWVAGKNVDADTANNYITTKIHETSATSYAYNGHVIGSVSDRVNNYSINPTNNNDVKLNFNFGAGSGSLLNTSYIQFQTNQATPQTWKIFPSGTIEGGSFNLQKEANVAINGTTNNASLSTIRGQFYGNEVQVVGGTFSATAGTNTATGVFKAVK</sequence>
<dbReference type="Gene3D" id="2.40.160.90">
    <property type="match status" value="1"/>
</dbReference>
<protein>
    <submittedName>
        <fullName evidence="5">FecR domain-containing protein</fullName>
    </submittedName>
</protein>
<organism evidence="5 6">
    <name type="scientific">Sulfurospirillum diekertiae</name>
    <dbReference type="NCBI Taxonomy" id="1854492"/>
    <lineage>
        <taxon>Bacteria</taxon>
        <taxon>Pseudomonadati</taxon>
        <taxon>Campylobacterota</taxon>
        <taxon>Epsilonproteobacteria</taxon>
        <taxon>Campylobacterales</taxon>
        <taxon>Sulfurospirillaceae</taxon>
        <taxon>Sulfurospirillum</taxon>
    </lineage>
</organism>
<name>A0A6G9VS71_9BACT</name>
<gene>
    <name evidence="5" type="ORF">FA584_07225</name>
</gene>
<dbReference type="AlphaFoldDB" id="A0A6G9VS71"/>
<feature type="domain" description="FecR protein" evidence="4">
    <location>
        <begin position="55"/>
        <end position="152"/>
    </location>
</feature>
<feature type="signal peptide" evidence="2">
    <location>
        <begin position="1"/>
        <end position="21"/>
    </location>
</feature>
<keyword evidence="2" id="KW-0732">Signal</keyword>
<feature type="chain" id="PRO_5043972016" evidence="2">
    <location>
        <begin position="22"/>
        <end position="562"/>
    </location>
</feature>
<reference evidence="5 6" key="1">
    <citation type="journal article" date="2017" name="Environ. Sci. Technol.">
        <title>Organohalide Respiration with Chlorinated Ethenes under Low pH Conditions.</title>
        <authorList>
            <person name="Yang Y."/>
            <person name="Capiro N.L."/>
            <person name="Marcet T.F."/>
            <person name="Yan J."/>
            <person name="Pennell K.D."/>
            <person name="Loffler F.E."/>
        </authorList>
    </citation>
    <scope>NUCLEOTIDE SEQUENCE [LARGE SCALE GENOMIC DNA]</scope>
    <source>
        <strain evidence="5 6">ACSDCE</strain>
    </source>
</reference>
<feature type="region of interest" description="Disordered" evidence="1">
    <location>
        <begin position="206"/>
        <end position="248"/>
    </location>
</feature>
<evidence type="ECO:0000256" key="2">
    <source>
        <dbReference type="SAM" id="SignalP"/>
    </source>
</evidence>
<evidence type="ECO:0000259" key="3">
    <source>
        <dbReference type="Pfam" id="PF01298"/>
    </source>
</evidence>
<evidence type="ECO:0000313" key="5">
    <source>
        <dbReference type="EMBL" id="QIR76008.1"/>
    </source>
</evidence>
<evidence type="ECO:0000256" key="1">
    <source>
        <dbReference type="SAM" id="MobiDB-lite"/>
    </source>
</evidence>